<evidence type="ECO:0000313" key="2">
    <source>
        <dbReference type="Proteomes" id="UP000239709"/>
    </source>
</evidence>
<protein>
    <submittedName>
        <fullName evidence="1">Uncharacterized protein</fullName>
    </submittedName>
</protein>
<gene>
    <name evidence="1" type="ORF">C6570_03365</name>
</gene>
<organism evidence="1 2">
    <name type="scientific">Ottowia oryzae</name>
    <dbReference type="NCBI Taxonomy" id="2109914"/>
    <lineage>
        <taxon>Bacteria</taxon>
        <taxon>Pseudomonadati</taxon>
        <taxon>Pseudomonadota</taxon>
        <taxon>Betaproteobacteria</taxon>
        <taxon>Burkholderiales</taxon>
        <taxon>Comamonadaceae</taxon>
        <taxon>Ottowia</taxon>
    </lineage>
</organism>
<proteinExistence type="predicted"/>
<dbReference type="Proteomes" id="UP000239709">
    <property type="component" value="Chromosome"/>
</dbReference>
<evidence type="ECO:0000313" key="1">
    <source>
        <dbReference type="EMBL" id="AVO33400.1"/>
    </source>
</evidence>
<name>A0A2S0MC50_9BURK</name>
<keyword evidence="2" id="KW-1185">Reference proteome</keyword>
<reference evidence="1 2" key="1">
    <citation type="submission" date="2018-03" db="EMBL/GenBank/DDBJ databases">
        <title>Genome sequencing of Ottowia sp.</title>
        <authorList>
            <person name="Kim S.-J."/>
            <person name="Heo J."/>
            <person name="Kwon S.-W."/>
        </authorList>
    </citation>
    <scope>NUCLEOTIDE SEQUENCE [LARGE SCALE GENOMIC DNA]</scope>
    <source>
        <strain evidence="1 2">KADR8-3</strain>
    </source>
</reference>
<dbReference type="EMBL" id="CP027666">
    <property type="protein sequence ID" value="AVO33400.1"/>
    <property type="molecule type" value="Genomic_DNA"/>
</dbReference>
<dbReference type="AlphaFoldDB" id="A0A2S0MC50"/>
<dbReference type="KEGG" id="otk:C6570_03365"/>
<accession>A0A2S0MC50</accession>
<sequence length="68" mass="7666">MPLQRGFMLDLGYNDQARAAEWVEGAPQPSFWRGLQLDGRLRLPVQSWRCPACGLLAQYAHTPPAEAR</sequence>